<comment type="caution">
    <text evidence="2">The sequence shown here is derived from an EMBL/GenBank/DDBJ whole genome shotgun (WGS) entry which is preliminary data.</text>
</comment>
<protein>
    <submittedName>
        <fullName evidence="2">Uncharacterized protein</fullName>
    </submittedName>
</protein>
<name>A0ABR4DPA8_9PEZI</name>
<dbReference type="Proteomes" id="UP001600888">
    <property type="component" value="Unassembled WGS sequence"/>
</dbReference>
<feature type="region of interest" description="Disordered" evidence="1">
    <location>
        <begin position="23"/>
        <end position="93"/>
    </location>
</feature>
<organism evidence="2 3">
    <name type="scientific">Diaporthe vaccinii</name>
    <dbReference type="NCBI Taxonomy" id="105482"/>
    <lineage>
        <taxon>Eukaryota</taxon>
        <taxon>Fungi</taxon>
        <taxon>Dikarya</taxon>
        <taxon>Ascomycota</taxon>
        <taxon>Pezizomycotina</taxon>
        <taxon>Sordariomycetes</taxon>
        <taxon>Sordariomycetidae</taxon>
        <taxon>Diaporthales</taxon>
        <taxon>Diaporthaceae</taxon>
        <taxon>Diaporthe</taxon>
        <taxon>Diaporthe eres species complex</taxon>
    </lineage>
</organism>
<feature type="compositionally biased region" description="Basic and acidic residues" evidence="1">
    <location>
        <begin position="31"/>
        <end position="51"/>
    </location>
</feature>
<dbReference type="EMBL" id="JBAWTH010000326">
    <property type="protein sequence ID" value="KAL2272103.1"/>
    <property type="molecule type" value="Genomic_DNA"/>
</dbReference>
<reference evidence="2 3" key="1">
    <citation type="submission" date="2024-03" db="EMBL/GenBank/DDBJ databases">
        <title>A high-quality draft genome sequence of Diaporthe vaccinii, a causative agent of upright dieback and viscid rot disease in cranberry plants.</title>
        <authorList>
            <person name="Sarrasin M."/>
            <person name="Lang B.F."/>
            <person name="Burger G."/>
        </authorList>
    </citation>
    <scope>NUCLEOTIDE SEQUENCE [LARGE SCALE GENOMIC DNA]</scope>
    <source>
        <strain evidence="2 3">IS7</strain>
    </source>
</reference>
<feature type="region of interest" description="Disordered" evidence="1">
    <location>
        <begin position="112"/>
        <end position="131"/>
    </location>
</feature>
<proteinExistence type="predicted"/>
<keyword evidence="3" id="KW-1185">Reference proteome</keyword>
<evidence type="ECO:0000313" key="2">
    <source>
        <dbReference type="EMBL" id="KAL2272103.1"/>
    </source>
</evidence>
<accession>A0ABR4DPA8</accession>
<evidence type="ECO:0000256" key="1">
    <source>
        <dbReference type="SAM" id="MobiDB-lite"/>
    </source>
</evidence>
<gene>
    <name evidence="2" type="ORF">FJTKL_08320</name>
</gene>
<sequence length="131" mass="14257">MNCKSRDSKASILPVISASYSNKYHTVLTDSPRRGPPPKDDIMQGQKDKNPSEGGQDAPFRTNRRDVVGVPHQTDRSARLGNNGRGCPVESLPMTSSTAFQSCGHSIRGDLRNYSSSGPTECHTCKTNPPR</sequence>
<evidence type="ECO:0000313" key="3">
    <source>
        <dbReference type="Proteomes" id="UP001600888"/>
    </source>
</evidence>
<feature type="compositionally biased region" description="Basic and acidic residues" evidence="1">
    <location>
        <begin position="63"/>
        <end position="78"/>
    </location>
</feature>